<dbReference type="InParanoid" id="A0A1E1KWE0"/>
<dbReference type="PANTHER" id="PTHR42749:SF1">
    <property type="entry name" value="CELL SHAPE-DETERMINING PROTEIN MREB"/>
    <property type="match status" value="1"/>
</dbReference>
<dbReference type="AlphaFoldDB" id="A0A1E1KWE0"/>
<feature type="compositionally biased region" description="Polar residues" evidence="1">
    <location>
        <begin position="930"/>
        <end position="944"/>
    </location>
</feature>
<evidence type="ECO:0000256" key="1">
    <source>
        <dbReference type="SAM" id="MobiDB-lite"/>
    </source>
</evidence>
<feature type="compositionally biased region" description="Basic and acidic residues" evidence="1">
    <location>
        <begin position="1020"/>
        <end position="1032"/>
    </location>
</feature>
<feature type="compositionally biased region" description="Basic and acidic residues" evidence="1">
    <location>
        <begin position="805"/>
        <end position="824"/>
    </location>
</feature>
<proteinExistence type="predicted"/>
<keyword evidence="3" id="KW-1185">Reference proteome</keyword>
<feature type="compositionally biased region" description="Basic and acidic residues" evidence="1">
    <location>
        <begin position="681"/>
        <end position="693"/>
    </location>
</feature>
<accession>A0A1E1KWE0</accession>
<name>A0A1E1KWE0_9HELO</name>
<protein>
    <recommendedName>
        <fullName evidence="4">Hsp70 protein</fullName>
    </recommendedName>
</protein>
<dbReference type="InterPro" id="IPR043129">
    <property type="entry name" value="ATPase_NBD"/>
</dbReference>
<dbReference type="Gene3D" id="3.30.420.40">
    <property type="match status" value="2"/>
</dbReference>
<dbReference type="SUPFAM" id="SSF53067">
    <property type="entry name" value="Actin-like ATPase domain"/>
    <property type="match status" value="2"/>
</dbReference>
<dbReference type="CDD" id="cd10170">
    <property type="entry name" value="ASKHA_NBD_HSP70"/>
    <property type="match status" value="1"/>
</dbReference>
<evidence type="ECO:0000313" key="3">
    <source>
        <dbReference type="Proteomes" id="UP000178129"/>
    </source>
</evidence>
<feature type="region of interest" description="Disordered" evidence="1">
    <location>
        <begin position="805"/>
        <end position="1032"/>
    </location>
</feature>
<feature type="region of interest" description="Disordered" evidence="1">
    <location>
        <begin position="681"/>
        <end position="713"/>
    </location>
</feature>
<evidence type="ECO:0000313" key="2">
    <source>
        <dbReference type="EMBL" id="CZT02504.1"/>
    </source>
</evidence>
<dbReference type="PANTHER" id="PTHR42749">
    <property type="entry name" value="CELL SHAPE-DETERMINING PROTEIN MREB"/>
    <property type="match status" value="1"/>
</dbReference>
<organism evidence="2 3">
    <name type="scientific">Rhynchosporium graminicola</name>
    <dbReference type="NCBI Taxonomy" id="2792576"/>
    <lineage>
        <taxon>Eukaryota</taxon>
        <taxon>Fungi</taxon>
        <taxon>Dikarya</taxon>
        <taxon>Ascomycota</taxon>
        <taxon>Pezizomycotina</taxon>
        <taxon>Leotiomycetes</taxon>
        <taxon>Helotiales</taxon>
        <taxon>Ploettnerulaceae</taxon>
        <taxon>Rhynchosporium</taxon>
    </lineage>
</organism>
<sequence length="1064" mass="120062">MPPKRSHKKKETVAAGLLRQVYPDDIPMGERNEAPAKQYIGKLYIGIDMGTTQCAVATAEVLYPPHPRANQTPRVILFEGWNGTYQDGSQKRTYPSTSMYYQEDGTAVTGHDIEVLEKLQDPSVFKPARHIRLWKLMLHENHGDLHTETIQARIQAQLDSLGLTSDDLVRDWASYIFHVLGVTANGDKSMLKSQYDNFDRLEKIVVIAVPPGRTTIAHAQVTQAFVQAPLTSTSVSLESEPAAMFRSWVENRKDDQDWVEGSTYLVVDGGGGTCCFVRFRLDRLNPLGFTQEFASESVICGAETISDSIEKLIALQVPPNHKHRDWEISRMRNDFEAMYKYNIGSEFLHFDEIAFKRSDCLDSFVKIPMPEVEKCFDSCTAKLIPAMQRQLDKSKLGEKVFIIVGGGLFQNPLILSTMHAAFPALRIIEVSKKKGDVAIGCVLSRINGGFFTRYPITTTKAITTLQVVTPKIRRSKYYPSLHTKQGDFDGREYFWCAEYLVRKGEQTAAGQGISSESSLKDARKRYIDPGETSADYCETILTFTHQPESKDLWAGCCKDGSWIDERGDAIPDPVHSEAVHWNPYRAPDDDDQTHGIAVADLDSERSSDKKTYKIIRYSLELLVNEVGTSIWQKVFSSKKIKKTTRRNVAFVSRPILREPLYTHQAISQSLADSFELDISRKKDESEANRERSVSESIEPQPESSQKFPSVGCSTKLKDSHSSFRFLHKNTTTIPAVNENEDHVEVPVSCWSCALQDIHCEVRQDNCVRCKQAGIACGGGTRPRWWNDHHIRKEQVVLLNNKIRESRSGERHEARQPLDKSRDETAPSLEVTRRRPVAPMWSASTDQRSARIPTPGPPASFPAVNRLPISQGEDRFKTPGPLKRWREPPIKKSYSSMNAFPARRPPERSVRPSSFYPSPDTTPPGPALPSKNLSNPSLTSYSFSRNIDDASSPSLQPSPTPKPPHSYTSSPDPRRKPYPDRESNPDIEDSDDEYIGPPLPKRHHPISPGKAIRGRSRRSRRVDTQRKRDPEMKSWNDEDVCIEEVRGFARKALQISEDVLYSGPH</sequence>
<feature type="compositionally biased region" description="Low complexity" evidence="1">
    <location>
        <begin position="694"/>
        <end position="705"/>
    </location>
</feature>
<feature type="compositionally biased region" description="Acidic residues" evidence="1">
    <location>
        <begin position="984"/>
        <end position="993"/>
    </location>
</feature>
<feature type="compositionally biased region" description="Basic and acidic residues" evidence="1">
    <location>
        <begin position="971"/>
        <end position="983"/>
    </location>
</feature>
<dbReference type="Gene3D" id="3.90.640.10">
    <property type="entry name" value="Actin, Chain A, domain 4"/>
    <property type="match status" value="1"/>
</dbReference>
<dbReference type="Proteomes" id="UP000178129">
    <property type="component" value="Unassembled WGS sequence"/>
</dbReference>
<reference evidence="3" key="1">
    <citation type="submission" date="2016-03" db="EMBL/GenBank/DDBJ databases">
        <authorList>
            <person name="Ploux O."/>
        </authorList>
    </citation>
    <scope>NUCLEOTIDE SEQUENCE [LARGE SCALE GENOMIC DNA]</scope>
    <source>
        <strain evidence="3">UK7</strain>
    </source>
</reference>
<comment type="caution">
    <text evidence="2">The sequence shown here is derived from an EMBL/GenBank/DDBJ whole genome shotgun (WGS) entry which is preliminary data.</text>
</comment>
<dbReference type="EMBL" id="FJUW01000025">
    <property type="protein sequence ID" value="CZT02504.1"/>
    <property type="molecule type" value="Genomic_DNA"/>
</dbReference>
<evidence type="ECO:0008006" key="4">
    <source>
        <dbReference type="Google" id="ProtNLM"/>
    </source>
</evidence>
<dbReference type="STRING" id="914237.A0A1E1KWE0"/>
<gene>
    <name evidence="2" type="ORF">RCO7_06268</name>
</gene>